<gene>
    <name evidence="3" type="ORF">MVEN_00652400</name>
</gene>
<dbReference type="OrthoDB" id="3105873at2759"/>
<comment type="caution">
    <text evidence="3">The sequence shown here is derived from an EMBL/GenBank/DDBJ whole genome shotgun (WGS) entry which is preliminary data.</text>
</comment>
<name>A0A8H6YQI2_9AGAR</name>
<evidence type="ECO:0000256" key="1">
    <source>
        <dbReference type="SAM" id="Phobius"/>
    </source>
</evidence>
<keyword evidence="1" id="KW-0812">Transmembrane</keyword>
<keyword evidence="4" id="KW-1185">Reference proteome</keyword>
<organism evidence="3 4">
    <name type="scientific">Mycena venus</name>
    <dbReference type="NCBI Taxonomy" id="2733690"/>
    <lineage>
        <taxon>Eukaryota</taxon>
        <taxon>Fungi</taxon>
        <taxon>Dikarya</taxon>
        <taxon>Basidiomycota</taxon>
        <taxon>Agaricomycotina</taxon>
        <taxon>Agaricomycetes</taxon>
        <taxon>Agaricomycetidae</taxon>
        <taxon>Agaricales</taxon>
        <taxon>Marasmiineae</taxon>
        <taxon>Mycenaceae</taxon>
        <taxon>Mycena</taxon>
    </lineage>
</organism>
<keyword evidence="1" id="KW-0472">Membrane</keyword>
<feature type="chain" id="PRO_5034758197" evidence="2">
    <location>
        <begin position="24"/>
        <end position="198"/>
    </location>
</feature>
<dbReference type="EMBL" id="JACAZI010000004">
    <property type="protein sequence ID" value="KAF7363007.1"/>
    <property type="molecule type" value="Genomic_DNA"/>
</dbReference>
<sequence>MRLSSFHCPVILVILRYGLLSQASMISLSTSTQDSTPTDISSFLFSSTPHLPTSTTIFSPLLALPSALPTIDSTPRHPRPSHRVDATREAITVAGVLLLSSFIIALVFGLIKFARSYWRTPHRNSSLEFDRWQAQLDAPWFDAVLGADGLLNPPPPPYFPRPPSYDGACLAPKDDSAVSLWLNWDGREQRPSSRRHSV</sequence>
<keyword evidence="1" id="KW-1133">Transmembrane helix</keyword>
<keyword evidence="2" id="KW-0732">Signal</keyword>
<feature type="signal peptide" evidence="2">
    <location>
        <begin position="1"/>
        <end position="23"/>
    </location>
</feature>
<evidence type="ECO:0000313" key="3">
    <source>
        <dbReference type="EMBL" id="KAF7363007.1"/>
    </source>
</evidence>
<feature type="transmembrane region" description="Helical" evidence="1">
    <location>
        <begin position="90"/>
        <end position="111"/>
    </location>
</feature>
<evidence type="ECO:0000313" key="4">
    <source>
        <dbReference type="Proteomes" id="UP000620124"/>
    </source>
</evidence>
<dbReference type="Proteomes" id="UP000620124">
    <property type="component" value="Unassembled WGS sequence"/>
</dbReference>
<protein>
    <submittedName>
        <fullName evidence="3">Uncharacterized protein</fullName>
    </submittedName>
</protein>
<reference evidence="3" key="1">
    <citation type="submission" date="2020-05" db="EMBL/GenBank/DDBJ databases">
        <title>Mycena genomes resolve the evolution of fungal bioluminescence.</title>
        <authorList>
            <person name="Tsai I.J."/>
        </authorList>
    </citation>
    <scope>NUCLEOTIDE SEQUENCE</scope>
    <source>
        <strain evidence="3">CCC161011</strain>
    </source>
</reference>
<proteinExistence type="predicted"/>
<dbReference type="AlphaFoldDB" id="A0A8H6YQI2"/>
<accession>A0A8H6YQI2</accession>
<evidence type="ECO:0000256" key="2">
    <source>
        <dbReference type="SAM" id="SignalP"/>
    </source>
</evidence>